<protein>
    <submittedName>
        <fullName evidence="3">Secreted protein</fullName>
    </submittedName>
</protein>
<organism evidence="3">
    <name type="scientific">Haemonchus placei</name>
    <name type="common">Barber's pole worm</name>
    <dbReference type="NCBI Taxonomy" id="6290"/>
    <lineage>
        <taxon>Eukaryota</taxon>
        <taxon>Metazoa</taxon>
        <taxon>Ecdysozoa</taxon>
        <taxon>Nematoda</taxon>
        <taxon>Chromadorea</taxon>
        <taxon>Rhabditida</taxon>
        <taxon>Rhabditina</taxon>
        <taxon>Rhabditomorpha</taxon>
        <taxon>Strongyloidea</taxon>
        <taxon>Trichostrongylidae</taxon>
        <taxon>Haemonchus</taxon>
    </lineage>
</organism>
<dbReference type="AlphaFoldDB" id="A0A0N4VWU8"/>
<name>A0A0N4VWU8_HAEPC</name>
<evidence type="ECO:0000313" key="1">
    <source>
        <dbReference type="EMBL" id="VDO11226.1"/>
    </source>
</evidence>
<proteinExistence type="predicted"/>
<dbReference type="WBParaSite" id="HPLM_0000176801-mRNA-1">
    <property type="protein sequence ID" value="HPLM_0000176801-mRNA-1"/>
    <property type="gene ID" value="HPLM_0000176801"/>
</dbReference>
<accession>A0A0N4VWU8</accession>
<reference evidence="3" key="1">
    <citation type="submission" date="2017-02" db="UniProtKB">
        <authorList>
            <consortium name="WormBaseParasite"/>
        </authorList>
    </citation>
    <scope>IDENTIFICATION</scope>
</reference>
<keyword evidence="2" id="KW-1185">Reference proteome</keyword>
<gene>
    <name evidence="1" type="ORF">HPLM_LOCUS1767</name>
</gene>
<sequence>MTYLFLVCRCAFDIQLFLLCTDDLLVPFLKIRSFYRAISRAFFESTTDGNLSLFDLMFLYFDSHEVVIKSSLSS</sequence>
<reference evidence="1 2" key="2">
    <citation type="submission" date="2018-11" db="EMBL/GenBank/DDBJ databases">
        <authorList>
            <consortium name="Pathogen Informatics"/>
        </authorList>
    </citation>
    <scope>NUCLEOTIDE SEQUENCE [LARGE SCALE GENOMIC DNA]</scope>
    <source>
        <strain evidence="1 2">MHpl1</strain>
    </source>
</reference>
<evidence type="ECO:0000313" key="2">
    <source>
        <dbReference type="Proteomes" id="UP000268014"/>
    </source>
</evidence>
<evidence type="ECO:0000313" key="3">
    <source>
        <dbReference type="WBParaSite" id="HPLM_0000176801-mRNA-1"/>
    </source>
</evidence>
<dbReference type="EMBL" id="UZAF01002675">
    <property type="protein sequence ID" value="VDO11226.1"/>
    <property type="molecule type" value="Genomic_DNA"/>
</dbReference>
<dbReference type="Proteomes" id="UP000268014">
    <property type="component" value="Unassembled WGS sequence"/>
</dbReference>